<dbReference type="Gene3D" id="2.130.10.10">
    <property type="entry name" value="YVTN repeat-like/Quinoprotein amine dehydrogenase"/>
    <property type="match status" value="1"/>
</dbReference>
<dbReference type="PANTHER" id="PTHR47197:SF3">
    <property type="entry name" value="DIHYDRO-HEME D1 DEHYDROGENASE"/>
    <property type="match status" value="1"/>
</dbReference>
<reference evidence="1 2" key="1">
    <citation type="submission" date="2019-12" db="EMBL/GenBank/DDBJ databases">
        <authorList>
            <person name="Zhao J."/>
        </authorList>
    </citation>
    <scope>NUCLEOTIDE SEQUENCE [LARGE SCALE GENOMIC DNA]</scope>
    <source>
        <strain evidence="1 2">S-15</strain>
    </source>
</reference>
<dbReference type="RefSeq" id="WP_160632491.1">
    <property type="nucleotide sequence ID" value="NZ_WWNE01000005.1"/>
</dbReference>
<keyword evidence="2" id="KW-1185">Reference proteome</keyword>
<protein>
    <recommendedName>
        <fullName evidence="3">YncE family protein</fullName>
    </recommendedName>
</protein>
<dbReference type="Proteomes" id="UP000470771">
    <property type="component" value="Unassembled WGS sequence"/>
</dbReference>
<evidence type="ECO:0008006" key="3">
    <source>
        <dbReference type="Google" id="ProtNLM"/>
    </source>
</evidence>
<name>A0A6N9NFZ1_9FLAO</name>
<dbReference type="SUPFAM" id="SSF63825">
    <property type="entry name" value="YWTD domain"/>
    <property type="match status" value="1"/>
</dbReference>
<dbReference type="EMBL" id="WWNE01000005">
    <property type="protein sequence ID" value="NBG65538.1"/>
    <property type="molecule type" value="Genomic_DNA"/>
</dbReference>
<organism evidence="1 2">
    <name type="scientific">Acidiluteibacter ferrifornacis</name>
    <dbReference type="NCBI Taxonomy" id="2692424"/>
    <lineage>
        <taxon>Bacteria</taxon>
        <taxon>Pseudomonadati</taxon>
        <taxon>Bacteroidota</taxon>
        <taxon>Flavobacteriia</taxon>
        <taxon>Flavobacteriales</taxon>
        <taxon>Cryomorphaceae</taxon>
        <taxon>Acidiluteibacter</taxon>
    </lineage>
</organism>
<accession>A0A6N9NFZ1</accession>
<dbReference type="InterPro" id="IPR031815">
    <property type="entry name" value="DUF5074"/>
</dbReference>
<evidence type="ECO:0000313" key="2">
    <source>
        <dbReference type="Proteomes" id="UP000470771"/>
    </source>
</evidence>
<dbReference type="PANTHER" id="PTHR47197">
    <property type="entry name" value="PROTEIN NIRF"/>
    <property type="match status" value="1"/>
</dbReference>
<dbReference type="Pfam" id="PF16819">
    <property type="entry name" value="DUF5074"/>
    <property type="match status" value="1"/>
</dbReference>
<dbReference type="InterPro" id="IPR051200">
    <property type="entry name" value="Host-pathogen_enzymatic-act"/>
</dbReference>
<gene>
    <name evidence="1" type="ORF">GQN54_05385</name>
</gene>
<dbReference type="InterPro" id="IPR015943">
    <property type="entry name" value="WD40/YVTN_repeat-like_dom_sf"/>
</dbReference>
<dbReference type="AlphaFoldDB" id="A0A6N9NFZ1"/>
<dbReference type="PROSITE" id="PS51257">
    <property type="entry name" value="PROKAR_LIPOPROTEIN"/>
    <property type="match status" value="1"/>
</dbReference>
<proteinExistence type="predicted"/>
<sequence length="344" mass="39033">MMRYKSILLWLIIVLLFSCKTEEDKKITPLSNESGVDVIILNEGNFGSGNASIDWYNSSNNKLYDHVFKSNNQNRPIGDVVQSMQIIGDKGYIVVNNSQKIEVVNLSDFKSIGSIQGLTSPRYILPINESKAYVSDLYANAISVINLKDRVVEKTIPTNGWTEQMVRIEDSAYVCDLTNNQLLVLNLQTDSIIKRTQLIRQPGSMVKDKNNNLWVLCNGGFDEMIPRLYQINTSGDVIQVVNFDNINQYPSNLLINEEKDHLFYFNDGIFRMSITDKSLPSQPFIEKKGRLFYGMGFHPSSSELYVADAIDYQQRGKVYRFDLEGNEIATFQAGIIPTGFIFTP</sequence>
<comment type="caution">
    <text evidence="1">The sequence shown here is derived from an EMBL/GenBank/DDBJ whole genome shotgun (WGS) entry which is preliminary data.</text>
</comment>
<evidence type="ECO:0000313" key="1">
    <source>
        <dbReference type="EMBL" id="NBG65538.1"/>
    </source>
</evidence>